<dbReference type="Pfam" id="PF14021">
    <property type="entry name" value="TNT"/>
    <property type="match status" value="1"/>
</dbReference>
<dbReference type="RefSeq" id="XP_031946053.1">
    <property type="nucleotide sequence ID" value="XM_032079094.1"/>
</dbReference>
<dbReference type="PANTHER" id="PTHR42059">
    <property type="entry name" value="TNT DOMAIN-CONTAINING PROTEIN"/>
    <property type="match status" value="1"/>
</dbReference>
<dbReference type="GO" id="GO:0050135">
    <property type="term" value="F:NADP+ nucleosidase activity"/>
    <property type="evidence" value="ECO:0007669"/>
    <property type="project" value="InterPro"/>
</dbReference>
<evidence type="ECO:0000313" key="3">
    <source>
        <dbReference type="Proteomes" id="UP000325579"/>
    </source>
</evidence>
<dbReference type="AlphaFoldDB" id="A0A5N7DQQ6"/>
<dbReference type="Proteomes" id="UP000325579">
    <property type="component" value="Unassembled WGS sequence"/>
</dbReference>
<dbReference type="InterPro" id="IPR053024">
    <property type="entry name" value="Fungal_surface_NADase"/>
</dbReference>
<reference evidence="2 3" key="1">
    <citation type="submission" date="2019-04" db="EMBL/GenBank/DDBJ databases">
        <authorList>
            <consortium name="DOE Joint Genome Institute"/>
            <person name="Mondo S."/>
            <person name="Kjaerbolling I."/>
            <person name="Vesth T."/>
            <person name="Frisvad J.C."/>
            <person name="Nybo J.L."/>
            <person name="Theobald S."/>
            <person name="Kildgaard S."/>
            <person name="Isbrandt T."/>
            <person name="Kuo A."/>
            <person name="Sato A."/>
            <person name="Lyhne E.K."/>
            <person name="Kogle M.E."/>
            <person name="Wiebenga A."/>
            <person name="Kun R.S."/>
            <person name="Lubbers R.J."/>
            <person name="Makela M.R."/>
            <person name="Barry K."/>
            <person name="Chovatia M."/>
            <person name="Clum A."/>
            <person name="Daum C."/>
            <person name="Haridas S."/>
            <person name="He G."/>
            <person name="LaButti K."/>
            <person name="Lipzen A."/>
            <person name="Riley R."/>
            <person name="Salamov A."/>
            <person name="Simmons B.A."/>
            <person name="Magnuson J.K."/>
            <person name="Henrissat B."/>
            <person name="Mortensen U.H."/>
            <person name="Larsen T.O."/>
            <person name="Devries R.P."/>
            <person name="Grigoriev I.V."/>
            <person name="Machida M."/>
            <person name="Baker S.E."/>
            <person name="Andersen M.R."/>
            <person name="Cantor M.N."/>
            <person name="Hua S.X."/>
        </authorList>
    </citation>
    <scope>NUCLEOTIDE SEQUENCE [LARGE SCALE GENOMIC DNA]</scope>
    <source>
        <strain evidence="2 3">CBS 119388</strain>
    </source>
</reference>
<keyword evidence="3" id="KW-1185">Reference proteome</keyword>
<feature type="domain" description="TNT" evidence="1">
    <location>
        <begin position="155"/>
        <end position="246"/>
    </location>
</feature>
<dbReference type="GeneID" id="43663785"/>
<dbReference type="OrthoDB" id="2923349at2759"/>
<dbReference type="EMBL" id="ML736742">
    <property type="protein sequence ID" value="KAE8408734.1"/>
    <property type="molecule type" value="Genomic_DNA"/>
</dbReference>
<sequence length="263" mass="29067">MRPAPSAGPVDTHPFLLLLSHFGTRPCGYSSLNRMYASLALLLLPLGAFSLPFGNSSQTPEASFGGRCGRNPCEGVPSTGNSDSLCNNKLLGPKVFTAPDDPEWSEMFKGYSPLGSYCPKDFLREFAPDGKQYEYPEQDGALLDSVGVPVTTVYTLEEGMELDRFGTQYGGYLAPRDTPFSWRSIPPSNLNKYPNSPEYNYWVWRVVETFNVTGGPIAPFFGQPGYGLQFYHEGGLKELEEQGIIELIDMKKYSCDAPHKDSK</sequence>
<accession>A0A5N7DQQ6</accession>
<evidence type="ECO:0000259" key="1">
    <source>
        <dbReference type="Pfam" id="PF14021"/>
    </source>
</evidence>
<dbReference type="PANTHER" id="PTHR42059:SF1">
    <property type="entry name" value="TNT DOMAIN-CONTAINING PROTEIN"/>
    <property type="match status" value="1"/>
</dbReference>
<protein>
    <recommendedName>
        <fullName evidence="1">TNT domain-containing protein</fullName>
    </recommendedName>
</protein>
<organism evidence="2 3">
    <name type="scientific">Aspergillus pseudonomiae</name>
    <dbReference type="NCBI Taxonomy" id="1506151"/>
    <lineage>
        <taxon>Eukaryota</taxon>
        <taxon>Fungi</taxon>
        <taxon>Dikarya</taxon>
        <taxon>Ascomycota</taxon>
        <taxon>Pezizomycotina</taxon>
        <taxon>Eurotiomycetes</taxon>
        <taxon>Eurotiomycetidae</taxon>
        <taxon>Eurotiales</taxon>
        <taxon>Aspergillaceae</taxon>
        <taxon>Aspergillus</taxon>
        <taxon>Aspergillus subgen. Circumdati</taxon>
    </lineage>
</organism>
<proteinExistence type="predicted"/>
<gene>
    <name evidence="2" type="ORF">BDV37DRAFT_157554</name>
</gene>
<evidence type="ECO:0000313" key="2">
    <source>
        <dbReference type="EMBL" id="KAE8408734.1"/>
    </source>
</evidence>
<name>A0A5N7DQQ6_9EURO</name>
<dbReference type="InterPro" id="IPR025331">
    <property type="entry name" value="TNT"/>
</dbReference>